<protein>
    <submittedName>
        <fullName evidence="2">Uncharacterized protein</fullName>
    </submittedName>
</protein>
<feature type="transmembrane region" description="Helical" evidence="1">
    <location>
        <begin position="20"/>
        <end position="40"/>
    </location>
</feature>
<reference evidence="2 3" key="1">
    <citation type="submission" date="2022-06" db="EMBL/GenBank/DDBJ databases">
        <title>Whole-genome of Asaia lannensis strain LMG 27011T.</title>
        <authorList>
            <person name="Sombolestani A."/>
        </authorList>
    </citation>
    <scope>NUCLEOTIDE SEQUENCE [LARGE SCALE GENOMIC DNA]</scope>
    <source>
        <strain evidence="2 3">NBRC 102526</strain>
    </source>
</reference>
<keyword evidence="1" id="KW-0812">Transmembrane</keyword>
<keyword evidence="1" id="KW-1133">Transmembrane helix</keyword>
<name>A0ABT1CFS1_9PROT</name>
<accession>A0ABT1CFS1</accession>
<dbReference type="EMBL" id="JAMXQU010000003">
    <property type="protein sequence ID" value="MCO6159710.1"/>
    <property type="molecule type" value="Genomic_DNA"/>
</dbReference>
<dbReference type="RefSeq" id="WP_222547045.1">
    <property type="nucleotide sequence ID" value="NZ_BAPW01000026.1"/>
</dbReference>
<dbReference type="PROSITE" id="PS51257">
    <property type="entry name" value="PROKAR_LIPOPROTEIN"/>
    <property type="match status" value="1"/>
</dbReference>
<comment type="caution">
    <text evidence="2">The sequence shown here is derived from an EMBL/GenBank/DDBJ whole genome shotgun (WGS) entry which is preliminary data.</text>
</comment>
<evidence type="ECO:0000313" key="3">
    <source>
        <dbReference type="Proteomes" id="UP001523401"/>
    </source>
</evidence>
<sequence>MKQRNTVSDSSAEVSITTTLLRTIGLVGLTLVLACLMRFVPFMAHAVQYVAGTSAWEWLYGVFGIDSSLGREQMLLIGIMATCFIMALCLQTAFVYVVSRLRRSSRSGR</sequence>
<organism evidence="2 3">
    <name type="scientific">Asaia lannensis NBRC 102526</name>
    <dbReference type="NCBI Taxonomy" id="1307926"/>
    <lineage>
        <taxon>Bacteria</taxon>
        <taxon>Pseudomonadati</taxon>
        <taxon>Pseudomonadota</taxon>
        <taxon>Alphaproteobacteria</taxon>
        <taxon>Acetobacterales</taxon>
        <taxon>Acetobacteraceae</taxon>
        <taxon>Asaia</taxon>
    </lineage>
</organism>
<keyword evidence="3" id="KW-1185">Reference proteome</keyword>
<dbReference type="Proteomes" id="UP001523401">
    <property type="component" value="Unassembled WGS sequence"/>
</dbReference>
<evidence type="ECO:0000313" key="2">
    <source>
        <dbReference type="EMBL" id="MCO6159710.1"/>
    </source>
</evidence>
<feature type="transmembrane region" description="Helical" evidence="1">
    <location>
        <begin position="75"/>
        <end position="99"/>
    </location>
</feature>
<evidence type="ECO:0000256" key="1">
    <source>
        <dbReference type="SAM" id="Phobius"/>
    </source>
</evidence>
<keyword evidence="1" id="KW-0472">Membrane</keyword>
<gene>
    <name evidence="2" type="ORF">NF685_06675</name>
</gene>
<proteinExistence type="predicted"/>